<feature type="region of interest" description="Disordered" evidence="1">
    <location>
        <begin position="766"/>
        <end position="810"/>
    </location>
</feature>
<organism evidence="4 5">
    <name type="scientific">Venustampulla echinocandica</name>
    <dbReference type="NCBI Taxonomy" id="2656787"/>
    <lineage>
        <taxon>Eukaryota</taxon>
        <taxon>Fungi</taxon>
        <taxon>Dikarya</taxon>
        <taxon>Ascomycota</taxon>
        <taxon>Pezizomycotina</taxon>
        <taxon>Leotiomycetes</taxon>
        <taxon>Helotiales</taxon>
        <taxon>Pleuroascaceae</taxon>
        <taxon>Venustampulla</taxon>
    </lineage>
</organism>
<feature type="chain" id="PRO_5016664060" description="Galactose oxidase" evidence="3">
    <location>
        <begin position="23"/>
        <end position="1080"/>
    </location>
</feature>
<protein>
    <recommendedName>
        <fullName evidence="6">Galactose oxidase</fullName>
    </recommendedName>
</protein>
<keyword evidence="2" id="KW-1133">Transmembrane helix</keyword>
<accession>A0A370TL28</accession>
<comment type="caution">
    <text evidence="4">The sequence shown here is derived from an EMBL/GenBank/DDBJ whole genome shotgun (WGS) entry which is preliminary data.</text>
</comment>
<gene>
    <name evidence="4" type="ORF">BP5553_06844</name>
</gene>
<feature type="compositionally biased region" description="Polar residues" evidence="1">
    <location>
        <begin position="766"/>
        <end position="782"/>
    </location>
</feature>
<dbReference type="STRING" id="2656787.A0A370TL28"/>
<proteinExistence type="predicted"/>
<feature type="region of interest" description="Disordered" evidence="1">
    <location>
        <begin position="1002"/>
        <end position="1080"/>
    </location>
</feature>
<evidence type="ECO:0008006" key="6">
    <source>
        <dbReference type="Google" id="ProtNLM"/>
    </source>
</evidence>
<feature type="compositionally biased region" description="Basic and acidic residues" evidence="1">
    <location>
        <begin position="652"/>
        <end position="671"/>
    </location>
</feature>
<dbReference type="Proteomes" id="UP000254866">
    <property type="component" value="Unassembled WGS sequence"/>
</dbReference>
<dbReference type="OrthoDB" id="205993at2759"/>
<feature type="region of interest" description="Disordered" evidence="1">
    <location>
        <begin position="483"/>
        <end position="530"/>
    </location>
</feature>
<feature type="compositionally biased region" description="Polar residues" evidence="1">
    <location>
        <begin position="836"/>
        <end position="854"/>
    </location>
</feature>
<feature type="compositionally biased region" description="Basic and acidic residues" evidence="1">
    <location>
        <begin position="1062"/>
        <end position="1080"/>
    </location>
</feature>
<feature type="transmembrane region" description="Helical" evidence="2">
    <location>
        <begin position="451"/>
        <end position="474"/>
    </location>
</feature>
<feature type="compositionally biased region" description="Low complexity" evidence="1">
    <location>
        <begin position="1009"/>
        <end position="1018"/>
    </location>
</feature>
<keyword evidence="2" id="KW-0812">Transmembrane</keyword>
<feature type="signal peptide" evidence="3">
    <location>
        <begin position="1"/>
        <end position="22"/>
    </location>
</feature>
<evidence type="ECO:0000313" key="5">
    <source>
        <dbReference type="Proteomes" id="UP000254866"/>
    </source>
</evidence>
<feature type="region of interest" description="Disordered" evidence="1">
    <location>
        <begin position="711"/>
        <end position="731"/>
    </location>
</feature>
<feature type="compositionally biased region" description="Basic and acidic residues" evidence="1">
    <location>
        <begin position="635"/>
        <end position="644"/>
    </location>
</feature>
<dbReference type="InterPro" id="IPR015915">
    <property type="entry name" value="Kelch-typ_b-propeller"/>
</dbReference>
<feature type="compositionally biased region" description="Low complexity" evidence="1">
    <location>
        <begin position="801"/>
        <end position="810"/>
    </location>
</feature>
<evidence type="ECO:0000256" key="2">
    <source>
        <dbReference type="SAM" id="Phobius"/>
    </source>
</evidence>
<dbReference type="EMBL" id="NPIC01000005">
    <property type="protein sequence ID" value="RDL36232.1"/>
    <property type="molecule type" value="Genomic_DNA"/>
</dbReference>
<feature type="region of interest" description="Disordered" evidence="1">
    <location>
        <begin position="829"/>
        <end position="974"/>
    </location>
</feature>
<keyword evidence="3" id="KW-0732">Signal</keyword>
<feature type="compositionally biased region" description="Low complexity" evidence="1">
    <location>
        <begin position="1025"/>
        <end position="1038"/>
    </location>
</feature>
<dbReference type="SUPFAM" id="SSF117281">
    <property type="entry name" value="Kelch motif"/>
    <property type="match status" value="1"/>
</dbReference>
<sequence>MRHHVTALLWALAPSLFAAVLSLSTSLPYNPTSIYLSQLSSTAGDLAYAFVPNPESNSRYELLLLNISSTLWTTNLSVDSTTTSLPFTVDQGQAFTPSISSLDEISVYTGSCSTPSTAQLWQFTPSNMSANGNGTWAQQSTSTTKDATYTGLMGPNFLSAALSFSAFVNANASQSNIYIFGGMCPESDATASTWQSAANYSSSMLRFVPSTPSADTGYSLARALSKGPPIAEAGFTITGLAPSYSNKSGVVTQQQSSVLIGGHTQRAFLNMSQVALWNLPEESWSFITVGQQAPPPGPNTELAIKSMATSIDSRSGHTAVLTEDGSRIIVFGGWVGDISQAAEPQLVVLHVGTGFGGDNDWEWSIPGAQPSGLGTYGHGAVMLPGNVMMVLGGYEISNSTTSKREVSSTNAMFFNTTSMEWGTMYTNPAYLKAISKPPSSSGSSKSKAKKIGLGAGLGLGFAAIIIAVVVYFCYSRRLKKKREDEREKDLRSLNNRPANQYPSGPMRQTGGGFPWSNGRWNGNDDQERQLYDSAGAPEGYENLYTGVHGLGDSGSNPTSRQIPRKPLHSRARGIYQPAPAFDFTNGGSHGRANSLGTAGPIHPIYEADEDDHVGYSNVDTVGMALGHPSTAGPADPKRLSDPFRDTTPSPTRDNRGEGPYDQESPAHSRDREIQEWVSDWAAADALLNAQARSHSSAGRISPTRRAQLVAGTTVSSLSADDDGGRTGSNLSEGSFAVSAISRSGSSSHGRSRSNSLRGFITSTINPFTSSVLSPTEASTTMSPMFDSRPHSSKSNQPPPRSAGSGTSSFTTAHTSFTALQAEAEGLLLRPGELSPSGDNSPTRSQPEQPGSPSKSKAPGGRQGRGQGSWLGSLRRVFVGDSTSEDVSPDYHTPPSREPSPTRMDHGSGAAPRRTVSAGATMWRRKQGKGDWEDSAEGDSATRSNTFTGDYPREDESLPGKGKAPQEEEDEWDIERAVQNRVVQVMFTVPKEKLRVVNHDVLEDKSEVGSLKSKSGSAKSAKDDAAAAQPSIAAITEAASKSAGPSMETISETSSNSGRAKSKVLEMVEKMEGRSSPDRSF</sequence>
<evidence type="ECO:0000256" key="1">
    <source>
        <dbReference type="SAM" id="MobiDB-lite"/>
    </source>
</evidence>
<keyword evidence="5" id="KW-1185">Reference proteome</keyword>
<keyword evidence="2" id="KW-0472">Membrane</keyword>
<evidence type="ECO:0000313" key="4">
    <source>
        <dbReference type="EMBL" id="RDL36232.1"/>
    </source>
</evidence>
<feature type="region of interest" description="Disordered" evidence="1">
    <location>
        <begin position="624"/>
        <end position="671"/>
    </location>
</feature>
<dbReference type="GeneID" id="43599693"/>
<evidence type="ECO:0000256" key="3">
    <source>
        <dbReference type="SAM" id="SignalP"/>
    </source>
</evidence>
<dbReference type="AlphaFoldDB" id="A0A370TL28"/>
<dbReference type="RefSeq" id="XP_031868888.1">
    <property type="nucleotide sequence ID" value="XM_032015467.1"/>
</dbReference>
<reference evidence="4 5" key="1">
    <citation type="journal article" date="2018" name="IMA Fungus">
        <title>IMA Genome-F 9: Draft genome sequence of Annulohypoxylon stygium, Aspergillus mulundensis, Berkeleyomyces basicola (syn. Thielaviopsis basicola), Ceratocystis smalleyi, two Cercospora beticola strains, Coleophoma cylindrospora, Fusarium fracticaudum, Phialophora cf. hyalina, and Morchella septimelata.</title>
        <authorList>
            <person name="Wingfield B.D."/>
            <person name="Bills G.F."/>
            <person name="Dong Y."/>
            <person name="Huang W."/>
            <person name="Nel W.J."/>
            <person name="Swalarsk-Parry B.S."/>
            <person name="Vaghefi N."/>
            <person name="Wilken P.M."/>
            <person name="An Z."/>
            <person name="de Beer Z.W."/>
            <person name="De Vos L."/>
            <person name="Chen L."/>
            <person name="Duong T.A."/>
            <person name="Gao Y."/>
            <person name="Hammerbacher A."/>
            <person name="Kikkert J.R."/>
            <person name="Li Y."/>
            <person name="Li H."/>
            <person name="Li K."/>
            <person name="Li Q."/>
            <person name="Liu X."/>
            <person name="Ma X."/>
            <person name="Naidoo K."/>
            <person name="Pethybridge S.J."/>
            <person name="Sun J."/>
            <person name="Steenkamp E.T."/>
            <person name="van der Nest M.A."/>
            <person name="van Wyk S."/>
            <person name="Wingfield M.J."/>
            <person name="Xiong C."/>
            <person name="Yue Q."/>
            <person name="Zhang X."/>
        </authorList>
    </citation>
    <scope>NUCLEOTIDE SEQUENCE [LARGE SCALE GENOMIC DNA]</scope>
    <source>
        <strain evidence="4 5">BP 5553</strain>
    </source>
</reference>
<feature type="compositionally biased region" description="Polar residues" evidence="1">
    <location>
        <begin position="1047"/>
        <end position="1058"/>
    </location>
</feature>
<dbReference type="Gene3D" id="2.120.10.80">
    <property type="entry name" value="Kelch-type beta propeller"/>
    <property type="match status" value="1"/>
</dbReference>
<name>A0A370TL28_9HELO</name>